<accession>A0A438HV87</accession>
<feature type="domain" description="Reverse transcriptase zinc-binding" evidence="1">
    <location>
        <begin position="188"/>
        <end position="245"/>
    </location>
</feature>
<dbReference type="InterPro" id="IPR026960">
    <property type="entry name" value="RVT-Znf"/>
</dbReference>
<protein>
    <submittedName>
        <fullName evidence="2">Putative ribonuclease H protein</fullName>
    </submittedName>
</protein>
<dbReference type="Proteomes" id="UP000288805">
    <property type="component" value="Unassembled WGS sequence"/>
</dbReference>
<reference evidence="2 3" key="1">
    <citation type="journal article" date="2018" name="PLoS Genet.">
        <title>Population sequencing reveals clonal diversity and ancestral inbreeding in the grapevine cultivar Chardonnay.</title>
        <authorList>
            <person name="Roach M.J."/>
            <person name="Johnson D.L."/>
            <person name="Bohlmann J."/>
            <person name="van Vuuren H.J."/>
            <person name="Jones S.J."/>
            <person name="Pretorius I.S."/>
            <person name="Schmidt S.A."/>
            <person name="Borneman A.R."/>
        </authorList>
    </citation>
    <scope>NUCLEOTIDE SEQUENCE [LARGE SCALE GENOMIC DNA]</scope>
    <source>
        <strain evidence="3">cv. Chardonnay</strain>
        <tissue evidence="2">Leaf</tissue>
    </source>
</reference>
<dbReference type="EMBL" id="QGNW01000174">
    <property type="protein sequence ID" value="RVW88356.1"/>
    <property type="molecule type" value="Genomic_DNA"/>
</dbReference>
<dbReference type="AlphaFoldDB" id="A0A438HV87"/>
<gene>
    <name evidence="2" type="primary">VvCHDp000001_306</name>
    <name evidence="2" type="ORF">CK203_040951</name>
</gene>
<proteinExistence type="predicted"/>
<evidence type="ECO:0000313" key="2">
    <source>
        <dbReference type="EMBL" id="RVW88356.1"/>
    </source>
</evidence>
<dbReference type="PANTHER" id="PTHR33116">
    <property type="entry name" value="REVERSE TRANSCRIPTASE ZINC-BINDING DOMAIN-CONTAINING PROTEIN-RELATED-RELATED"/>
    <property type="match status" value="1"/>
</dbReference>
<dbReference type="PANTHER" id="PTHR33116:SF78">
    <property type="entry name" value="OS12G0587133 PROTEIN"/>
    <property type="match status" value="1"/>
</dbReference>
<organism evidence="2 3">
    <name type="scientific">Vitis vinifera</name>
    <name type="common">Grape</name>
    <dbReference type="NCBI Taxonomy" id="29760"/>
    <lineage>
        <taxon>Eukaryota</taxon>
        <taxon>Viridiplantae</taxon>
        <taxon>Streptophyta</taxon>
        <taxon>Embryophyta</taxon>
        <taxon>Tracheophyta</taxon>
        <taxon>Spermatophyta</taxon>
        <taxon>Magnoliopsida</taxon>
        <taxon>eudicotyledons</taxon>
        <taxon>Gunneridae</taxon>
        <taxon>Pentapetalae</taxon>
        <taxon>rosids</taxon>
        <taxon>Vitales</taxon>
        <taxon>Vitaceae</taxon>
        <taxon>Viteae</taxon>
        <taxon>Vitis</taxon>
    </lineage>
</organism>
<name>A0A438HV87_VITVI</name>
<comment type="caution">
    <text evidence="2">The sequence shown here is derived from an EMBL/GenBank/DDBJ whole genome shotgun (WGS) entry which is preliminary data.</text>
</comment>
<dbReference type="Pfam" id="PF13966">
    <property type="entry name" value="zf-RVT"/>
    <property type="match status" value="1"/>
</dbReference>
<sequence>MPIYHMSLFRMPKSVARRLDKVQRDFLWGGGSVERKAHLIKWEAICEDKSKGGLGLRKLVLLNKALLGKWIWRFAYDKDDLWKQVIAAKYGQEGHGWRAKRVYGAFGVGVWKEIWKETDWLSQNFPHLFAMAAHRNATVEEMWDQNFGQGGWNLRFLRDFNDWEMDMIGNLLHVLRDYKPSMEEDLVLPTKVAFYAWEATWGRVLTLDRLQKRGWQLPNCCFLCGCEEETVNHILIHCIVVRVLWDIVLGLSVCGAGLDCILVRSERPYRVVLGMVGVPTKGW</sequence>
<evidence type="ECO:0000259" key="1">
    <source>
        <dbReference type="Pfam" id="PF13966"/>
    </source>
</evidence>
<evidence type="ECO:0000313" key="3">
    <source>
        <dbReference type="Proteomes" id="UP000288805"/>
    </source>
</evidence>